<dbReference type="GO" id="GO:0003690">
    <property type="term" value="F:double-stranded DNA binding"/>
    <property type="evidence" value="ECO:0007669"/>
    <property type="project" value="TreeGrafter"/>
</dbReference>
<dbReference type="InterPro" id="IPR056767">
    <property type="entry name" value="C2H2-Znf_KIN17"/>
</dbReference>
<dbReference type="Pfam" id="PF25095">
    <property type="entry name" value="C2H2-zf_KIN17"/>
    <property type="match status" value="1"/>
</dbReference>
<dbReference type="InterPro" id="IPR036236">
    <property type="entry name" value="Znf_C2H2_sf"/>
</dbReference>
<dbReference type="InterPro" id="IPR038254">
    <property type="entry name" value="KIN17_WH-like_sf"/>
</dbReference>
<dbReference type="FunCoup" id="I2GX57">
    <property type="interactions" value="356"/>
</dbReference>
<reference evidence="3 4" key="1">
    <citation type="journal article" date="2011" name="Proc. Natl. Acad. Sci. U.S.A.">
        <title>Evolutionary erosion of yeast sex chromosomes by mating-type switching accidents.</title>
        <authorList>
            <person name="Gordon J.L."/>
            <person name="Armisen D."/>
            <person name="Proux-Wera E."/>
            <person name="Oheigeartaigh S.S."/>
            <person name="Byrne K.P."/>
            <person name="Wolfe K.H."/>
        </authorList>
    </citation>
    <scope>NUCLEOTIDE SEQUENCE [LARGE SCALE GENOMIC DNA]</scope>
    <source>
        <strain evidence="4">ATCC 34711 / CBS 6284 / DSM 70876 / NBRC 10599 / NRRL Y-10934 / UCD 77-7</strain>
    </source>
</reference>
<evidence type="ECO:0000256" key="1">
    <source>
        <dbReference type="SAM" id="MobiDB-lite"/>
    </source>
</evidence>
<dbReference type="InParanoid" id="I2GX57"/>
<protein>
    <recommendedName>
        <fullName evidence="2">DNA/RNA-binding protein Kin17 WH-like domain-containing protein</fullName>
    </recommendedName>
</protein>
<dbReference type="SMART" id="SM01253">
    <property type="entry name" value="Kin17_mid"/>
    <property type="match status" value="1"/>
</dbReference>
<keyword evidence="4" id="KW-1185">Reference proteome</keyword>
<dbReference type="InterPro" id="IPR037321">
    <property type="entry name" value="KIN17-like"/>
</dbReference>
<dbReference type="STRING" id="1071380.I2GX57"/>
<feature type="domain" description="DNA/RNA-binding protein Kin17 WH-like" evidence="2">
    <location>
        <begin position="52"/>
        <end position="190"/>
    </location>
</feature>
<feature type="compositionally biased region" description="Polar residues" evidence="1">
    <location>
        <begin position="220"/>
        <end position="235"/>
    </location>
</feature>
<dbReference type="HOGENOM" id="CLU_030065_2_0_1"/>
<dbReference type="PANTHER" id="PTHR12805">
    <property type="entry name" value="KIN17 KIN, ANTIGENIC DETERMINANT OF RECA PROTEIN HOMOLOG"/>
    <property type="match status" value="1"/>
</dbReference>
<feature type="region of interest" description="Disordered" evidence="1">
    <location>
        <begin position="199"/>
        <end position="252"/>
    </location>
</feature>
<gene>
    <name evidence="3" type="primary">TBLA0A09210</name>
    <name evidence="3" type="ORF">TBLA_0A09210</name>
</gene>
<sequence>MGKAEFGTAKYISKQLKARGLQKLRYYCQVCKKQCRDENGFKSHIRSPHHLKMISNVNETDIQEYTQLFEKDFLRLLRTSHGEKKIEANKFYNEFIQDKDHIHMNSTTFTSLTKFIQHLEKTGKIQIHVDKASVNDGELVGNNIDMGQSLISYIDRSQNAIEHNEKIRALENGQKTEQEIKHILLKQQIERAKKQELEDKLDGDVSKNNDVPEEEFNGKISINLNSSSKTSDTNTQNKVKKQKRKKKNVFKS</sequence>
<dbReference type="GO" id="GO:0006974">
    <property type="term" value="P:DNA damage response"/>
    <property type="evidence" value="ECO:0007669"/>
    <property type="project" value="TreeGrafter"/>
</dbReference>
<dbReference type="Pfam" id="PF10357">
    <property type="entry name" value="WH_KIN17"/>
    <property type="match status" value="1"/>
</dbReference>
<accession>I2GX57</accession>
<dbReference type="RefSeq" id="XP_004178228.1">
    <property type="nucleotide sequence ID" value="XM_004178180.1"/>
</dbReference>
<dbReference type="Gene3D" id="1.10.10.2030">
    <property type="entry name" value="DNA/RNA-binding protein Kin17, conserved domain"/>
    <property type="match status" value="1"/>
</dbReference>
<name>I2GX57_HENB6</name>
<dbReference type="Proteomes" id="UP000002866">
    <property type="component" value="Chromosome 1"/>
</dbReference>
<evidence type="ECO:0000313" key="4">
    <source>
        <dbReference type="Proteomes" id="UP000002866"/>
    </source>
</evidence>
<feature type="compositionally biased region" description="Basic residues" evidence="1">
    <location>
        <begin position="238"/>
        <end position="252"/>
    </location>
</feature>
<dbReference type="EMBL" id="HE806316">
    <property type="protein sequence ID" value="CCH58709.1"/>
    <property type="molecule type" value="Genomic_DNA"/>
</dbReference>
<dbReference type="GeneID" id="14492731"/>
<dbReference type="InterPro" id="IPR019447">
    <property type="entry name" value="DNA/RNA-bd_Kin17_WH-like_dom"/>
</dbReference>
<proteinExistence type="predicted"/>
<evidence type="ECO:0000259" key="2">
    <source>
        <dbReference type="SMART" id="SM01253"/>
    </source>
</evidence>
<dbReference type="eggNOG" id="KOG2837">
    <property type="taxonomic scope" value="Eukaryota"/>
</dbReference>
<dbReference type="OMA" id="KWVANKM"/>
<dbReference type="SUPFAM" id="SSF57667">
    <property type="entry name" value="beta-beta-alpha zinc fingers"/>
    <property type="match status" value="1"/>
</dbReference>
<dbReference type="KEGG" id="tbl:TBLA_0A09210"/>
<dbReference type="AlphaFoldDB" id="I2GX57"/>
<dbReference type="PANTHER" id="PTHR12805:SF0">
    <property type="entry name" value="DNA_RNA-BINDING PROTEIN KIN17"/>
    <property type="match status" value="1"/>
</dbReference>
<dbReference type="GO" id="GO:0005634">
    <property type="term" value="C:nucleus"/>
    <property type="evidence" value="ECO:0007669"/>
    <property type="project" value="TreeGrafter"/>
</dbReference>
<organism evidence="3 4">
    <name type="scientific">Henningerozyma blattae (strain ATCC 34711 / CBS 6284 / DSM 70876 / NBRC 10599 / NRRL Y-10934 / UCD 77-7)</name>
    <name type="common">Yeast</name>
    <name type="synonym">Tetrapisispora blattae</name>
    <dbReference type="NCBI Taxonomy" id="1071380"/>
    <lineage>
        <taxon>Eukaryota</taxon>
        <taxon>Fungi</taxon>
        <taxon>Dikarya</taxon>
        <taxon>Ascomycota</taxon>
        <taxon>Saccharomycotina</taxon>
        <taxon>Saccharomycetes</taxon>
        <taxon>Saccharomycetales</taxon>
        <taxon>Saccharomycetaceae</taxon>
        <taxon>Henningerozyma</taxon>
    </lineage>
</organism>
<evidence type="ECO:0000313" key="3">
    <source>
        <dbReference type="EMBL" id="CCH58709.1"/>
    </source>
</evidence>
<dbReference type="GO" id="GO:0006260">
    <property type="term" value="P:DNA replication"/>
    <property type="evidence" value="ECO:0007669"/>
    <property type="project" value="TreeGrafter"/>
</dbReference>
<dbReference type="OrthoDB" id="10266249at2759"/>